<organism evidence="6">
    <name type="scientific">marine sediment metagenome</name>
    <dbReference type="NCBI Taxonomy" id="412755"/>
    <lineage>
        <taxon>unclassified sequences</taxon>
        <taxon>metagenomes</taxon>
        <taxon>ecological metagenomes</taxon>
    </lineage>
</organism>
<dbReference type="Gene3D" id="3.50.50.60">
    <property type="entry name" value="FAD/NAD(P)-binding domain"/>
    <property type="match status" value="1"/>
</dbReference>
<comment type="caution">
    <text evidence="6">The sequence shown here is derived from an EMBL/GenBank/DDBJ whole genome shotgun (WGS) entry which is preliminary data.</text>
</comment>
<accession>X0V1J2</accession>
<dbReference type="SUPFAM" id="SSF51905">
    <property type="entry name" value="FAD/NAD(P)-binding domain"/>
    <property type="match status" value="1"/>
</dbReference>
<dbReference type="AlphaFoldDB" id="X0V1J2"/>
<gene>
    <name evidence="6" type="ORF">S01H1_44313</name>
</gene>
<keyword evidence="4" id="KW-0560">Oxidoreductase</keyword>
<dbReference type="InterPro" id="IPR039651">
    <property type="entry name" value="FixC-like"/>
</dbReference>
<keyword evidence="2" id="KW-0285">Flavoprotein</keyword>
<keyword evidence="3" id="KW-0274">FAD</keyword>
<evidence type="ECO:0000259" key="5">
    <source>
        <dbReference type="Pfam" id="PF01266"/>
    </source>
</evidence>
<evidence type="ECO:0000313" key="6">
    <source>
        <dbReference type="EMBL" id="GAG06398.1"/>
    </source>
</evidence>
<protein>
    <recommendedName>
        <fullName evidence="5">FAD dependent oxidoreductase domain-containing protein</fullName>
    </recommendedName>
</protein>
<proteinExistence type="predicted"/>
<dbReference type="GO" id="GO:0016491">
    <property type="term" value="F:oxidoreductase activity"/>
    <property type="evidence" value="ECO:0007669"/>
    <property type="project" value="UniProtKB-KW"/>
</dbReference>
<dbReference type="PANTHER" id="PTHR43624">
    <property type="entry name" value="ELECTRON TRANSFER FLAVOPROTEIN-QUINONE OXIDOREDUCTASE YDIS-RELATED"/>
    <property type="match status" value="1"/>
</dbReference>
<evidence type="ECO:0000256" key="4">
    <source>
        <dbReference type="ARBA" id="ARBA00023002"/>
    </source>
</evidence>
<sequence>MEKVEFVVVGAGLSGLATAMVLAEAGAEVLVVERGDYPGSKNVTGGRLYLGPIRSYLPDLWKDAPLERRVVKERLTMMAPESSITVELSSDRFRRPPYPSYTLLYSIFNRWFADQASERGALVIPGYKVDDLVV</sequence>
<evidence type="ECO:0000256" key="3">
    <source>
        <dbReference type="ARBA" id="ARBA00022827"/>
    </source>
</evidence>
<dbReference type="Pfam" id="PF01266">
    <property type="entry name" value="DAO"/>
    <property type="match status" value="1"/>
</dbReference>
<evidence type="ECO:0000256" key="1">
    <source>
        <dbReference type="ARBA" id="ARBA00001974"/>
    </source>
</evidence>
<dbReference type="InterPro" id="IPR006076">
    <property type="entry name" value="FAD-dep_OxRdtase"/>
</dbReference>
<name>X0V1J2_9ZZZZ</name>
<dbReference type="PANTHER" id="PTHR43624:SF2">
    <property type="entry name" value="ELECTRON TRANSFER FLAVOPROTEIN-QUINONE OXIDOREDUCTASE YDIS-RELATED"/>
    <property type="match status" value="1"/>
</dbReference>
<dbReference type="EMBL" id="BARS01028264">
    <property type="protein sequence ID" value="GAG06398.1"/>
    <property type="molecule type" value="Genomic_DNA"/>
</dbReference>
<dbReference type="InterPro" id="IPR036188">
    <property type="entry name" value="FAD/NAD-bd_sf"/>
</dbReference>
<comment type="cofactor">
    <cofactor evidence="1">
        <name>FAD</name>
        <dbReference type="ChEBI" id="CHEBI:57692"/>
    </cofactor>
</comment>
<feature type="non-terminal residue" evidence="6">
    <location>
        <position position="134"/>
    </location>
</feature>
<reference evidence="6" key="1">
    <citation type="journal article" date="2014" name="Front. Microbiol.">
        <title>High frequency of phylogenetically diverse reductive dehalogenase-homologous genes in deep subseafloor sedimentary metagenomes.</title>
        <authorList>
            <person name="Kawai M."/>
            <person name="Futagami T."/>
            <person name="Toyoda A."/>
            <person name="Takaki Y."/>
            <person name="Nishi S."/>
            <person name="Hori S."/>
            <person name="Arai W."/>
            <person name="Tsubouchi T."/>
            <person name="Morono Y."/>
            <person name="Uchiyama I."/>
            <person name="Ito T."/>
            <person name="Fujiyama A."/>
            <person name="Inagaki F."/>
            <person name="Takami H."/>
        </authorList>
    </citation>
    <scope>NUCLEOTIDE SEQUENCE</scope>
    <source>
        <strain evidence="6">Expedition CK06-06</strain>
    </source>
</reference>
<evidence type="ECO:0000256" key="2">
    <source>
        <dbReference type="ARBA" id="ARBA00022630"/>
    </source>
</evidence>
<feature type="domain" description="FAD dependent oxidoreductase" evidence="5">
    <location>
        <begin position="6"/>
        <end position="59"/>
    </location>
</feature>